<dbReference type="Gene3D" id="1.25.40.990">
    <property type="match status" value="1"/>
</dbReference>
<feature type="non-terminal residue" evidence="2">
    <location>
        <position position="1"/>
    </location>
</feature>
<dbReference type="GO" id="GO:0005634">
    <property type="term" value="C:nucleus"/>
    <property type="evidence" value="ECO:0007669"/>
    <property type="project" value="TreeGrafter"/>
</dbReference>
<dbReference type="Proteomes" id="UP000242381">
    <property type="component" value="Unassembled WGS sequence"/>
</dbReference>
<name>A0A1X0RW83_RHIZD</name>
<dbReference type="InterPro" id="IPR045107">
    <property type="entry name" value="SAC3/GANP/THP3"/>
</dbReference>
<dbReference type="Pfam" id="PF03399">
    <property type="entry name" value="SAC3_GANP"/>
    <property type="match status" value="2"/>
</dbReference>
<proteinExistence type="predicted"/>
<dbReference type="OMA" id="ANYHRFF"/>
<dbReference type="PROSITE" id="PS50250">
    <property type="entry name" value="PCI"/>
    <property type="match status" value="1"/>
</dbReference>
<protein>
    <recommendedName>
        <fullName evidence="1">PCI domain-containing protein</fullName>
    </recommendedName>
</protein>
<reference evidence="2 3" key="1">
    <citation type="journal article" date="2016" name="Proc. Natl. Acad. Sci. U.S.A.">
        <title>Lipid metabolic changes in an early divergent fungus govern the establishment of a mutualistic symbiosis with endobacteria.</title>
        <authorList>
            <person name="Lastovetsky O.A."/>
            <person name="Gaspar M.L."/>
            <person name="Mondo S.J."/>
            <person name="LaButti K.M."/>
            <person name="Sandor L."/>
            <person name="Grigoriev I.V."/>
            <person name="Henry S.A."/>
            <person name="Pawlowska T.E."/>
        </authorList>
    </citation>
    <scope>NUCLEOTIDE SEQUENCE [LARGE SCALE GENOMIC DNA]</scope>
    <source>
        <strain evidence="2 3">ATCC 11559</strain>
    </source>
</reference>
<evidence type="ECO:0000313" key="2">
    <source>
        <dbReference type="EMBL" id="ORE16305.1"/>
    </source>
</evidence>
<dbReference type="AlphaFoldDB" id="A0A1X0RW83"/>
<dbReference type="EMBL" id="KV921390">
    <property type="protein sequence ID" value="ORE16305.1"/>
    <property type="molecule type" value="Genomic_DNA"/>
</dbReference>
<dbReference type="VEuPathDB" id="FungiDB:BCV72DRAFT_247976"/>
<dbReference type="InterPro" id="IPR000717">
    <property type="entry name" value="PCI_dom"/>
</dbReference>
<evidence type="ECO:0000313" key="3">
    <source>
        <dbReference type="Proteomes" id="UP000242381"/>
    </source>
</evidence>
<feature type="domain" description="PCI" evidence="1">
    <location>
        <begin position="89"/>
        <end position="260"/>
    </location>
</feature>
<dbReference type="PANTHER" id="PTHR12436">
    <property type="entry name" value="80 KDA MCM3-ASSOCIATED PROTEIN"/>
    <property type="match status" value="1"/>
</dbReference>
<gene>
    <name evidence="2" type="ORF">BCV71DRAFT_183679</name>
</gene>
<organism evidence="2 3">
    <name type="scientific">Rhizopus microsporus</name>
    <dbReference type="NCBI Taxonomy" id="58291"/>
    <lineage>
        <taxon>Eukaryota</taxon>
        <taxon>Fungi</taxon>
        <taxon>Fungi incertae sedis</taxon>
        <taxon>Mucoromycota</taxon>
        <taxon>Mucoromycotina</taxon>
        <taxon>Mucoromycetes</taxon>
        <taxon>Mucorales</taxon>
        <taxon>Mucorineae</taxon>
        <taxon>Rhizopodaceae</taxon>
        <taxon>Rhizopus</taxon>
    </lineage>
</organism>
<accession>A0A1X0RW83</accession>
<dbReference type="InterPro" id="IPR005062">
    <property type="entry name" value="SAC3/GANP/THP3_conserved"/>
</dbReference>
<dbReference type="PANTHER" id="PTHR12436:SF4">
    <property type="entry name" value="LEUKOCYTE RECEPTOR CLUSTER MEMBER 8"/>
    <property type="match status" value="1"/>
</dbReference>
<evidence type="ECO:0000259" key="1">
    <source>
        <dbReference type="PROSITE" id="PS50250"/>
    </source>
</evidence>
<sequence length="268" mass="31370">DTIIGTSTKLEKQYLRLTSAPDPSTVRPLHILKQTLQLLRDKWKSEQNYTYICDQFKSMRQDLTVQRIKNEFTVQVYEIHARIALEKGDLGEYNQCQTQLRGLYASKIPGNVMEFTAYRILYFLHTQNWADVNSAMSELTGEQKENEFIQHALQVRSSLATSNYHRFFYLYKTAPNMGGYLMDQFVERERVQSLLILCKAYRPDLSLEFIQNELAFESREELIKFLKEQNALFLKANNSDFLDVKSAHSSLTESVKKYKKIDIKGQVY</sequence>